<evidence type="ECO:0000313" key="2">
    <source>
        <dbReference type="EMBL" id="GAA2357377.1"/>
    </source>
</evidence>
<sequence>MLVHLRQRPDASSGIRDVRPPRPPPPRGGGTGFREVAGTPVATTPASGLGPRRSPDPLPPLVPRLAGQVCGESTPFRTEASGQAGPSHPPGKKAPALEELSRMDTKGRRHTVNCDSHPKRSTRSQARPDIHTVPAKRVAVNFARQPLNIAFNTVQNITPKIGPHTQTQLLESADPASNRRIFTEREGARRPKYRGNAFRRTPDTRAGTRQPNRITNIRFEKVTT</sequence>
<accession>A0ABN3GPX3</accession>
<gene>
    <name evidence="2" type="ORF">GCM10009854_39750</name>
</gene>
<keyword evidence="3" id="KW-1185">Reference proteome</keyword>
<dbReference type="Proteomes" id="UP001501218">
    <property type="component" value="Unassembled WGS sequence"/>
</dbReference>
<reference evidence="2 3" key="1">
    <citation type="journal article" date="2019" name="Int. J. Syst. Evol. Microbiol.">
        <title>The Global Catalogue of Microorganisms (GCM) 10K type strain sequencing project: providing services to taxonomists for standard genome sequencing and annotation.</title>
        <authorList>
            <consortium name="The Broad Institute Genomics Platform"/>
            <consortium name="The Broad Institute Genome Sequencing Center for Infectious Disease"/>
            <person name="Wu L."/>
            <person name="Ma J."/>
        </authorList>
    </citation>
    <scope>NUCLEOTIDE SEQUENCE [LARGE SCALE GENOMIC DNA]</scope>
    <source>
        <strain evidence="2 3">JCM 16221</strain>
    </source>
</reference>
<proteinExistence type="predicted"/>
<protein>
    <submittedName>
        <fullName evidence="2">Uncharacterized protein</fullName>
    </submittedName>
</protein>
<evidence type="ECO:0000313" key="3">
    <source>
        <dbReference type="Proteomes" id="UP001501218"/>
    </source>
</evidence>
<dbReference type="EMBL" id="BAAARA010000015">
    <property type="protein sequence ID" value="GAA2357377.1"/>
    <property type="molecule type" value="Genomic_DNA"/>
</dbReference>
<feature type="region of interest" description="Disordered" evidence="1">
    <location>
        <begin position="1"/>
        <end position="126"/>
    </location>
</feature>
<name>A0ABN3GPX3_9PSEU</name>
<comment type="caution">
    <text evidence="2">The sequence shown here is derived from an EMBL/GenBank/DDBJ whole genome shotgun (WGS) entry which is preliminary data.</text>
</comment>
<organism evidence="2 3">
    <name type="scientific">Saccharopolyspora halophila</name>
    <dbReference type="NCBI Taxonomy" id="405551"/>
    <lineage>
        <taxon>Bacteria</taxon>
        <taxon>Bacillati</taxon>
        <taxon>Actinomycetota</taxon>
        <taxon>Actinomycetes</taxon>
        <taxon>Pseudonocardiales</taxon>
        <taxon>Pseudonocardiaceae</taxon>
        <taxon>Saccharopolyspora</taxon>
    </lineage>
</organism>
<evidence type="ECO:0000256" key="1">
    <source>
        <dbReference type="SAM" id="MobiDB-lite"/>
    </source>
</evidence>
<feature type="compositionally biased region" description="Basic and acidic residues" evidence="1">
    <location>
        <begin position="95"/>
        <end position="106"/>
    </location>
</feature>